<keyword evidence="3" id="KW-1185">Reference proteome</keyword>
<dbReference type="KEGG" id="fiy:BN1229_v1_2148"/>
<proteinExistence type="predicted"/>
<dbReference type="KEGG" id="fil:BN1229_v1_2148"/>
<dbReference type="Proteomes" id="UP000033187">
    <property type="component" value="Chromosome 1"/>
</dbReference>
<accession>A0A0D6JGE1</accession>
<evidence type="ECO:0000313" key="3">
    <source>
        <dbReference type="Proteomes" id="UP000033187"/>
    </source>
</evidence>
<dbReference type="AlphaFoldDB" id="A0A0D6JGE1"/>
<protein>
    <submittedName>
        <fullName evidence="2">Uncharacterized protein</fullName>
    </submittedName>
</protein>
<gene>
    <name evidence="2" type="ORF">YBN1229_v1_2148</name>
</gene>
<evidence type="ECO:0000256" key="1">
    <source>
        <dbReference type="SAM" id="MobiDB-lite"/>
    </source>
</evidence>
<feature type="region of interest" description="Disordered" evidence="1">
    <location>
        <begin position="1"/>
        <end position="22"/>
    </location>
</feature>
<dbReference type="EMBL" id="LN829119">
    <property type="protein sequence ID" value="CPR19399.1"/>
    <property type="molecule type" value="Genomic_DNA"/>
</dbReference>
<name>A0A0D6JGE1_9HYPH</name>
<evidence type="ECO:0000313" key="2">
    <source>
        <dbReference type="EMBL" id="CPR19399.1"/>
    </source>
</evidence>
<reference evidence="3" key="1">
    <citation type="submission" date="2015-02" db="EMBL/GenBank/DDBJ databases">
        <authorList>
            <person name="Chooi Y.-H."/>
        </authorList>
    </citation>
    <scope>NUCLEOTIDE SEQUENCE [LARGE SCALE GENOMIC DNA]</scope>
    <source>
        <strain evidence="3">strain Y</strain>
    </source>
</reference>
<organism evidence="2 3">
    <name type="scientific">Candidatus Filomicrobium marinum</name>
    <dbReference type="NCBI Taxonomy" id="1608628"/>
    <lineage>
        <taxon>Bacteria</taxon>
        <taxon>Pseudomonadati</taxon>
        <taxon>Pseudomonadota</taxon>
        <taxon>Alphaproteobacteria</taxon>
        <taxon>Hyphomicrobiales</taxon>
        <taxon>Hyphomicrobiaceae</taxon>
        <taxon>Filomicrobium</taxon>
    </lineage>
</organism>
<sequence length="70" mass="8359">MTRKKSQFAGATQREPEEVRHGTDLFWEQEKNEMAVGAFSPYRHWLMRHCDTLLTCSKDAYAWMYSWRSA</sequence>